<proteinExistence type="predicted"/>
<keyword evidence="5" id="KW-1185">Reference proteome</keyword>
<dbReference type="Gene3D" id="3.40.190.10">
    <property type="entry name" value="Periplasmic binding protein-like II"/>
    <property type="match status" value="2"/>
</dbReference>
<gene>
    <name evidence="4" type="ORF">B0A89_08880</name>
</gene>
<feature type="chain" id="PRO_5012190581" evidence="2">
    <location>
        <begin position="24"/>
        <end position="275"/>
    </location>
</feature>
<evidence type="ECO:0000313" key="4">
    <source>
        <dbReference type="EMBL" id="ARJ69718.1"/>
    </source>
</evidence>
<accession>A0A1W6CXY6</accession>
<evidence type="ECO:0000259" key="3">
    <source>
        <dbReference type="SMART" id="SM00062"/>
    </source>
</evidence>
<dbReference type="SMART" id="SM00062">
    <property type="entry name" value="PBPb"/>
    <property type="match status" value="1"/>
</dbReference>
<dbReference type="AlphaFoldDB" id="A0A1W6CXY6"/>
<evidence type="ECO:0000313" key="5">
    <source>
        <dbReference type="Proteomes" id="UP000193017"/>
    </source>
</evidence>
<reference evidence="4 5" key="1">
    <citation type="submission" date="2017-03" db="EMBL/GenBank/DDBJ databases">
        <title>Genome sequence of Paracoccus contaminans isolated from a water microcosm.</title>
        <authorList>
            <person name="Aurass P."/>
            <person name="Karste S."/>
            <person name="Trost E."/>
            <person name="Glaeser S.P."/>
            <person name="Kaempfer P."/>
            <person name="Flieger A."/>
        </authorList>
    </citation>
    <scope>NUCLEOTIDE SEQUENCE [LARGE SCALE GENOMIC DNA]</scope>
    <source>
        <strain evidence="5">RKI 16-01929T\LMG 29738T\CCM 8701T\CIP 111112T</strain>
    </source>
</reference>
<feature type="signal peptide" evidence="2">
    <location>
        <begin position="1"/>
        <end position="23"/>
    </location>
</feature>
<dbReference type="SUPFAM" id="SSF53850">
    <property type="entry name" value="Periplasmic binding protein-like II"/>
    <property type="match status" value="1"/>
</dbReference>
<keyword evidence="1 2" id="KW-0732">Signal</keyword>
<dbReference type="PANTHER" id="PTHR35936:SF17">
    <property type="entry name" value="ARGININE-BINDING EXTRACELLULAR PROTEIN ARTP"/>
    <property type="match status" value="1"/>
</dbReference>
<organism evidence="4 5">
    <name type="scientific">Paracoccus contaminans</name>
    <dbReference type="NCBI Taxonomy" id="1945662"/>
    <lineage>
        <taxon>Bacteria</taxon>
        <taxon>Pseudomonadati</taxon>
        <taxon>Pseudomonadota</taxon>
        <taxon>Alphaproteobacteria</taxon>
        <taxon>Rhodobacterales</taxon>
        <taxon>Paracoccaceae</taxon>
        <taxon>Paracoccus</taxon>
    </lineage>
</organism>
<evidence type="ECO:0000256" key="2">
    <source>
        <dbReference type="SAM" id="SignalP"/>
    </source>
</evidence>
<name>A0A1W6CXY6_9RHOB</name>
<protein>
    <submittedName>
        <fullName evidence="4">ABC transporter substrate-binding protein</fullName>
    </submittedName>
</protein>
<dbReference type="Proteomes" id="UP000193017">
    <property type="component" value="Chromosome"/>
</dbReference>
<dbReference type="STRING" id="1945662.B0A89_08880"/>
<dbReference type="OrthoDB" id="6192933at2"/>
<dbReference type="Pfam" id="PF00497">
    <property type="entry name" value="SBP_bac_3"/>
    <property type="match status" value="1"/>
</dbReference>
<feature type="domain" description="Solute-binding protein family 3/N-terminal" evidence="3">
    <location>
        <begin position="41"/>
        <end position="259"/>
    </location>
</feature>
<dbReference type="KEGG" id="pcon:B0A89_08880"/>
<dbReference type="EMBL" id="CP020612">
    <property type="protein sequence ID" value="ARJ69718.1"/>
    <property type="molecule type" value="Genomic_DNA"/>
</dbReference>
<dbReference type="RefSeq" id="WP_085377834.1">
    <property type="nucleotide sequence ID" value="NZ_CP020612.1"/>
</dbReference>
<dbReference type="InterPro" id="IPR001638">
    <property type="entry name" value="Solute-binding_3/MltF_N"/>
</dbReference>
<dbReference type="PANTHER" id="PTHR35936">
    <property type="entry name" value="MEMBRANE-BOUND LYTIC MUREIN TRANSGLYCOSYLASE F"/>
    <property type="match status" value="1"/>
</dbReference>
<evidence type="ECO:0000256" key="1">
    <source>
        <dbReference type="ARBA" id="ARBA00022729"/>
    </source>
</evidence>
<sequence>MIQTLAARTLAVLTLAVAAAAAAAPDAAEARSLEEAKASGTLRVGIQADNCPWGCLDSTGQAQGFDAAVGRGLADHLGLKVEFVPLAVANRIPALTADKIDVIIASLGITAERAKSVQFSRPYAANTLFVTAAKDKALPDLTALAGKSVGVPRSAPMDTILTKDAPGADIRRFDDDAANIQALLSGQVEALGSNQFYLQRLEAARPGAFENKFQIGQLYQGIGTRLGEKDWNAAANDYLATFVGSEADRKAHDEWLKVPVVELPRQIDGVSFTIN</sequence>